<dbReference type="InterPro" id="IPR051335">
    <property type="entry name" value="Alanyl-tRNA_Editing_Enzymes"/>
</dbReference>
<keyword evidence="4" id="KW-0862">Zinc</keyword>
<evidence type="ECO:0000313" key="6">
    <source>
        <dbReference type="EMBL" id="CAB3788384.1"/>
    </source>
</evidence>
<dbReference type="PROSITE" id="PS50860">
    <property type="entry name" value="AA_TRNA_LIGASE_II_ALA"/>
    <property type="match status" value="1"/>
</dbReference>
<dbReference type="SUPFAM" id="SSF55186">
    <property type="entry name" value="ThrRS/AlaRS common domain"/>
    <property type="match status" value="1"/>
</dbReference>
<dbReference type="InterPro" id="IPR018165">
    <property type="entry name" value="Ala-tRNA-synth_IIc_core"/>
</dbReference>
<dbReference type="InterPro" id="IPR012947">
    <property type="entry name" value="tRNA_SAD"/>
</dbReference>
<dbReference type="AlphaFoldDB" id="A0A6S7B574"/>
<dbReference type="SUPFAM" id="SSF50447">
    <property type="entry name" value="Translation proteins"/>
    <property type="match status" value="1"/>
</dbReference>
<keyword evidence="6" id="KW-0436">Ligase</keyword>
<evidence type="ECO:0000256" key="3">
    <source>
        <dbReference type="ARBA" id="ARBA00022723"/>
    </source>
</evidence>
<dbReference type="GO" id="GO:0002161">
    <property type="term" value="F:aminoacyl-tRNA deacylase activity"/>
    <property type="evidence" value="ECO:0007669"/>
    <property type="project" value="UniProtKB-ARBA"/>
</dbReference>
<evidence type="ECO:0000259" key="5">
    <source>
        <dbReference type="PROSITE" id="PS50860"/>
    </source>
</evidence>
<dbReference type="GO" id="GO:0004813">
    <property type="term" value="F:alanine-tRNA ligase activity"/>
    <property type="evidence" value="ECO:0007669"/>
    <property type="project" value="UniProtKB-EC"/>
</dbReference>
<dbReference type="Proteomes" id="UP000494365">
    <property type="component" value="Unassembled WGS sequence"/>
</dbReference>
<name>A0A6S7B574_9BURK</name>
<evidence type="ECO:0000256" key="4">
    <source>
        <dbReference type="ARBA" id="ARBA00022833"/>
    </source>
</evidence>
<evidence type="ECO:0000256" key="2">
    <source>
        <dbReference type="ARBA" id="ARBA00004496"/>
    </source>
</evidence>
<dbReference type="GO" id="GO:0046872">
    <property type="term" value="F:metal ion binding"/>
    <property type="evidence" value="ECO:0007669"/>
    <property type="project" value="UniProtKB-KW"/>
</dbReference>
<organism evidence="6 7">
    <name type="scientific">Paraburkholderia ultramafica</name>
    <dbReference type="NCBI Taxonomy" id="1544867"/>
    <lineage>
        <taxon>Bacteria</taxon>
        <taxon>Pseudomonadati</taxon>
        <taxon>Pseudomonadota</taxon>
        <taxon>Betaproteobacteria</taxon>
        <taxon>Burkholderiales</taxon>
        <taxon>Burkholderiaceae</taxon>
        <taxon>Paraburkholderia</taxon>
    </lineage>
</organism>
<dbReference type="InterPro" id="IPR018163">
    <property type="entry name" value="Thr/Ala-tRNA-synth_IIc_edit"/>
</dbReference>
<accession>A0A6S7B574</accession>
<dbReference type="GO" id="GO:0005524">
    <property type="term" value="F:ATP binding"/>
    <property type="evidence" value="ECO:0007669"/>
    <property type="project" value="InterPro"/>
</dbReference>
<protein>
    <submittedName>
        <fullName evidence="6">Alanine--tRNA ligase</fullName>
        <ecNumber evidence="6">6.1.1.7</ecNumber>
    </submittedName>
</protein>
<dbReference type="PANTHER" id="PTHR43462:SF1">
    <property type="entry name" value="ALANYL-TRNA EDITING PROTEIN AARSD1"/>
    <property type="match status" value="1"/>
</dbReference>
<proteinExistence type="predicted"/>
<dbReference type="EMBL" id="CADIKK010000011">
    <property type="protein sequence ID" value="CAB3788384.1"/>
    <property type="molecule type" value="Genomic_DNA"/>
</dbReference>
<dbReference type="EC" id="6.1.1.7" evidence="6"/>
<evidence type="ECO:0000256" key="1">
    <source>
        <dbReference type="ARBA" id="ARBA00001947"/>
    </source>
</evidence>
<comment type="subcellular location">
    <subcellularLocation>
        <location evidence="2">Cytoplasm</location>
    </subcellularLocation>
</comment>
<evidence type="ECO:0000313" key="7">
    <source>
        <dbReference type="Proteomes" id="UP000494365"/>
    </source>
</evidence>
<sequence>MFSLNRKTHKLYYDDLHLDRCVAKVVKSGTGHVELDATVAYPEGGGQDADNGVILLQNGCEIRFIHARKMYCDHVAISNFPEIQVGGVIEHVVHPDDIAHLSGIQAGDPVEVRIDRLRRSQLSLSHTACHLLLLGVQQIRPDAVEWILGCHIRADAARLDFGVEERISNEEVHEIETIANAFVSRASDVRVYAHAAYADARYWECEGEVIPCGGTHISNTKPIGRMEIRRKSMGAGKERLSCSFSDAIFNTGIFHA</sequence>
<dbReference type="RefSeq" id="WP_175149994.1">
    <property type="nucleotide sequence ID" value="NZ_CADIKK010000011.1"/>
</dbReference>
<dbReference type="SMART" id="SM00863">
    <property type="entry name" value="tRNA_SAD"/>
    <property type="match status" value="1"/>
</dbReference>
<dbReference type="Pfam" id="PF07973">
    <property type="entry name" value="tRNA_SAD"/>
    <property type="match status" value="1"/>
</dbReference>
<dbReference type="GO" id="GO:0003676">
    <property type="term" value="F:nucleic acid binding"/>
    <property type="evidence" value="ECO:0007669"/>
    <property type="project" value="InterPro"/>
</dbReference>
<keyword evidence="7" id="KW-1185">Reference proteome</keyword>
<gene>
    <name evidence="6" type="primary">alaS_1</name>
    <name evidence="6" type="ORF">LMG28614_02679</name>
</gene>
<dbReference type="PANTHER" id="PTHR43462">
    <property type="entry name" value="ALANYL-TRNA EDITING PROTEIN"/>
    <property type="match status" value="1"/>
</dbReference>
<dbReference type="GO" id="GO:0006419">
    <property type="term" value="P:alanyl-tRNA aminoacylation"/>
    <property type="evidence" value="ECO:0007669"/>
    <property type="project" value="InterPro"/>
</dbReference>
<feature type="domain" description="Alanyl-transfer RNA synthetases family profile" evidence="5">
    <location>
        <begin position="1"/>
        <end position="232"/>
    </location>
</feature>
<dbReference type="Gene3D" id="2.40.30.130">
    <property type="match status" value="1"/>
</dbReference>
<comment type="cofactor">
    <cofactor evidence="1">
        <name>Zn(2+)</name>
        <dbReference type="ChEBI" id="CHEBI:29105"/>
    </cofactor>
</comment>
<dbReference type="InterPro" id="IPR009000">
    <property type="entry name" value="Transl_B-barrel_sf"/>
</dbReference>
<dbReference type="GO" id="GO:0005737">
    <property type="term" value="C:cytoplasm"/>
    <property type="evidence" value="ECO:0007669"/>
    <property type="project" value="UniProtKB-SubCell"/>
</dbReference>
<reference evidence="6 7" key="1">
    <citation type="submission" date="2020-04" db="EMBL/GenBank/DDBJ databases">
        <authorList>
            <person name="De Canck E."/>
        </authorList>
    </citation>
    <scope>NUCLEOTIDE SEQUENCE [LARGE SCALE GENOMIC DNA]</scope>
    <source>
        <strain evidence="6 7">LMG 28614</strain>
    </source>
</reference>
<dbReference type="Gene3D" id="3.30.980.10">
    <property type="entry name" value="Threonyl-trna Synthetase, Chain A, domain 2"/>
    <property type="match status" value="1"/>
</dbReference>
<keyword evidence="3" id="KW-0479">Metal-binding</keyword>